<evidence type="ECO:0000256" key="1">
    <source>
        <dbReference type="SAM" id="Phobius"/>
    </source>
</evidence>
<keyword evidence="1" id="KW-0812">Transmembrane</keyword>
<organism evidence="2 3">
    <name type="scientific">Helicobacter pylori Hp P-4</name>
    <dbReference type="NCBI Taxonomy" id="992075"/>
    <lineage>
        <taxon>Bacteria</taxon>
        <taxon>Pseudomonadati</taxon>
        <taxon>Campylobacterota</taxon>
        <taxon>Epsilonproteobacteria</taxon>
        <taxon>Campylobacterales</taxon>
        <taxon>Helicobacteraceae</taxon>
        <taxon>Helicobacter</taxon>
    </lineage>
</organism>
<protein>
    <submittedName>
        <fullName evidence="2">Uncharacterized protein</fullName>
    </submittedName>
</protein>
<dbReference type="EMBL" id="AKPL01000001">
    <property type="protein sequence ID" value="EJC03704.1"/>
    <property type="molecule type" value="Genomic_DNA"/>
</dbReference>
<accession>J0EWR3</accession>
<evidence type="ECO:0000313" key="2">
    <source>
        <dbReference type="EMBL" id="EJC03704.1"/>
    </source>
</evidence>
<keyword evidence="1" id="KW-0472">Membrane</keyword>
<reference evidence="2 3" key="1">
    <citation type="journal article" date="2013" name="Pathog. Dis.">
        <title>Genome sequences of 65 Helicobacter pylori strains isolated from asymptomatic individuals and patients with gastric cancer, peptic ulcer disease, or gastritis.</title>
        <authorList>
            <person name="Blanchard T.G."/>
            <person name="Czinn S.J."/>
            <person name="Correa P."/>
            <person name="Nakazawa T."/>
            <person name="Keelan M."/>
            <person name="Morningstar L."/>
            <person name="Santana-Cruz I."/>
            <person name="Maroo A."/>
            <person name="McCracken C."/>
            <person name="Shefchek K."/>
            <person name="Daugherty S."/>
            <person name="Song Y."/>
            <person name="Fraser C.M."/>
            <person name="Fricke W.F."/>
        </authorList>
    </citation>
    <scope>NUCLEOTIDE SEQUENCE [LARGE SCALE GENOMIC DNA]</scope>
    <source>
        <strain evidence="2 3">Hp P-4</strain>
    </source>
</reference>
<comment type="caution">
    <text evidence="2">The sequence shown here is derived from an EMBL/GenBank/DDBJ whole genome shotgun (WGS) entry which is preliminary data.</text>
</comment>
<feature type="transmembrane region" description="Helical" evidence="1">
    <location>
        <begin position="12"/>
        <end position="32"/>
    </location>
</feature>
<keyword evidence="1" id="KW-1133">Transmembrane helix</keyword>
<gene>
    <name evidence="2" type="ORF">HPHPP4_0169</name>
</gene>
<dbReference type="PATRIC" id="fig|992075.3.peg.168"/>
<name>J0EWR3_HELPX</name>
<proteinExistence type="predicted"/>
<dbReference type="Proteomes" id="UP000004561">
    <property type="component" value="Unassembled WGS sequence"/>
</dbReference>
<sequence length="47" mass="5210">MFLKNGVLVNRFIVLDFLIAIIFLIGGLFCAISPPQSIALFKKLSLD</sequence>
<evidence type="ECO:0000313" key="3">
    <source>
        <dbReference type="Proteomes" id="UP000004561"/>
    </source>
</evidence>
<dbReference type="AlphaFoldDB" id="J0EWR3"/>